<feature type="region of interest" description="Disordered" evidence="1">
    <location>
        <begin position="1"/>
        <end position="25"/>
    </location>
</feature>
<proteinExistence type="predicted"/>
<dbReference type="GeneTree" id="ENSGT00940000161781"/>
<dbReference type="Proteomes" id="UP000233040">
    <property type="component" value="Unassembled WGS sequence"/>
</dbReference>
<evidence type="ECO:0000256" key="1">
    <source>
        <dbReference type="SAM" id="MobiDB-lite"/>
    </source>
</evidence>
<feature type="compositionally biased region" description="Polar residues" evidence="1">
    <location>
        <begin position="1"/>
        <end position="10"/>
    </location>
</feature>
<gene>
    <name evidence="2" type="primary">ZNF585B</name>
</gene>
<feature type="compositionally biased region" description="Basic and acidic residues" evidence="1">
    <location>
        <begin position="16"/>
        <end position="25"/>
    </location>
</feature>
<organism evidence="2 3">
    <name type="scientific">Cebus imitator</name>
    <name type="common">Panamanian white-faced capuchin</name>
    <name type="synonym">Cebus capucinus imitator</name>
    <dbReference type="NCBI Taxonomy" id="2715852"/>
    <lineage>
        <taxon>Eukaryota</taxon>
        <taxon>Metazoa</taxon>
        <taxon>Chordata</taxon>
        <taxon>Craniata</taxon>
        <taxon>Vertebrata</taxon>
        <taxon>Euteleostomi</taxon>
        <taxon>Mammalia</taxon>
        <taxon>Eutheria</taxon>
        <taxon>Euarchontoglires</taxon>
        <taxon>Primates</taxon>
        <taxon>Haplorrhini</taxon>
        <taxon>Platyrrhini</taxon>
        <taxon>Cebidae</taxon>
        <taxon>Cebinae</taxon>
        <taxon>Cebus</taxon>
    </lineage>
</organism>
<evidence type="ECO:0000313" key="3">
    <source>
        <dbReference type="Proteomes" id="UP000233040"/>
    </source>
</evidence>
<name>A0A2K5S4B8_CEBIM</name>
<reference evidence="2" key="1">
    <citation type="submission" date="2025-08" db="UniProtKB">
        <authorList>
            <consortium name="Ensembl"/>
        </authorList>
    </citation>
    <scope>IDENTIFICATION</scope>
</reference>
<sequence length="25" mass="2738">MPASWTSPQESPDLALEDHGSSYEC</sequence>
<dbReference type="AlphaFoldDB" id="A0A2K5S4B8"/>
<reference evidence="2" key="2">
    <citation type="submission" date="2025-09" db="UniProtKB">
        <authorList>
            <consortium name="Ensembl"/>
        </authorList>
    </citation>
    <scope>IDENTIFICATION</scope>
</reference>
<keyword evidence="3" id="KW-1185">Reference proteome</keyword>
<evidence type="ECO:0000313" key="2">
    <source>
        <dbReference type="Ensembl" id="ENSCCAP00000035237.1"/>
    </source>
</evidence>
<protein>
    <submittedName>
        <fullName evidence="2">Zinc finger protein 585B</fullName>
    </submittedName>
</protein>
<accession>A0A2K5S4B8</accession>
<dbReference type="Ensembl" id="ENSCCAT00000053014.1">
    <property type="protein sequence ID" value="ENSCCAP00000035237.1"/>
    <property type="gene ID" value="ENSCCAG00000035535.1"/>
</dbReference>